<evidence type="ECO:0000313" key="2">
    <source>
        <dbReference type="Proteomes" id="UP000765509"/>
    </source>
</evidence>
<dbReference type="AlphaFoldDB" id="A0A9Q3CTR2"/>
<protein>
    <submittedName>
        <fullName evidence="1">Uncharacterized protein</fullName>
    </submittedName>
</protein>
<accession>A0A9Q3CTR2</accession>
<gene>
    <name evidence="1" type="ORF">O181_030264</name>
</gene>
<evidence type="ECO:0000313" key="1">
    <source>
        <dbReference type="EMBL" id="MBW0490549.1"/>
    </source>
</evidence>
<reference evidence="1" key="1">
    <citation type="submission" date="2021-03" db="EMBL/GenBank/DDBJ databases">
        <title>Draft genome sequence of rust myrtle Austropuccinia psidii MF-1, a brazilian biotype.</title>
        <authorList>
            <person name="Quecine M.C."/>
            <person name="Pachon D.M.R."/>
            <person name="Bonatelli M.L."/>
            <person name="Correr F.H."/>
            <person name="Franceschini L.M."/>
            <person name="Leite T.F."/>
            <person name="Margarido G.R.A."/>
            <person name="Almeida C.A."/>
            <person name="Ferrarezi J.A."/>
            <person name="Labate C.A."/>
        </authorList>
    </citation>
    <scope>NUCLEOTIDE SEQUENCE</scope>
    <source>
        <strain evidence="1">MF-1</strain>
    </source>
</reference>
<name>A0A9Q3CTR2_9BASI</name>
<proteinExistence type="predicted"/>
<comment type="caution">
    <text evidence="1">The sequence shown here is derived from an EMBL/GenBank/DDBJ whole genome shotgun (WGS) entry which is preliminary data.</text>
</comment>
<organism evidence="1 2">
    <name type="scientific">Austropuccinia psidii MF-1</name>
    <dbReference type="NCBI Taxonomy" id="1389203"/>
    <lineage>
        <taxon>Eukaryota</taxon>
        <taxon>Fungi</taxon>
        <taxon>Dikarya</taxon>
        <taxon>Basidiomycota</taxon>
        <taxon>Pucciniomycotina</taxon>
        <taxon>Pucciniomycetes</taxon>
        <taxon>Pucciniales</taxon>
        <taxon>Sphaerophragmiaceae</taxon>
        <taxon>Austropuccinia</taxon>
    </lineage>
</organism>
<dbReference type="Proteomes" id="UP000765509">
    <property type="component" value="Unassembled WGS sequence"/>
</dbReference>
<sequence length="199" mass="22768">MERIVKTLQEGHAQLSKASEEANKRLNQVFEEQHHFKSDRDCLHQDLKKFLNAYQNMKSQLQGHVLDNPYHQKDIKPDAFLENKAASQSKYQDGESISYSEKEALKQIPEASSWANFSGTGGYDHMELMDYIDGLPIDIPSIPDYRINARLNTVFKGNASIWYTEMKEIHCGRVKSSKSTAMVLGYGRRPCHLKMASNL</sequence>
<dbReference type="EMBL" id="AVOT02010633">
    <property type="protein sequence ID" value="MBW0490549.1"/>
    <property type="molecule type" value="Genomic_DNA"/>
</dbReference>
<keyword evidence="2" id="KW-1185">Reference proteome</keyword>